<evidence type="ECO:0000313" key="6">
    <source>
        <dbReference type="Proteomes" id="UP000593567"/>
    </source>
</evidence>
<evidence type="ECO:0000313" key="5">
    <source>
        <dbReference type="EMBL" id="KAF6023390.1"/>
    </source>
</evidence>
<dbReference type="Pfam" id="PF15811">
    <property type="entry name" value="SVIP"/>
    <property type="match status" value="1"/>
</dbReference>
<dbReference type="GO" id="GO:1904153">
    <property type="term" value="P:negative regulation of retrograde protein transport, ER to cytosol"/>
    <property type="evidence" value="ECO:0007669"/>
    <property type="project" value="TreeGrafter"/>
</dbReference>
<proteinExistence type="predicted"/>
<evidence type="ECO:0000256" key="1">
    <source>
        <dbReference type="ARBA" id="ARBA00022707"/>
    </source>
</evidence>
<keyword evidence="2" id="KW-0564">Palmitate</keyword>
<dbReference type="PANTHER" id="PTHR35269:SF1">
    <property type="entry name" value="SMALL VCP_P97-INTERACTING PROTEIN"/>
    <property type="match status" value="1"/>
</dbReference>
<evidence type="ECO:0000256" key="4">
    <source>
        <dbReference type="SAM" id="MobiDB-lite"/>
    </source>
</evidence>
<accession>A0A7J7JAW3</accession>
<dbReference type="Proteomes" id="UP000593567">
    <property type="component" value="Unassembled WGS sequence"/>
</dbReference>
<dbReference type="GO" id="GO:1904293">
    <property type="term" value="P:negative regulation of ERAD pathway"/>
    <property type="evidence" value="ECO:0007669"/>
    <property type="project" value="TreeGrafter"/>
</dbReference>
<feature type="compositionally biased region" description="Basic and acidic residues" evidence="4">
    <location>
        <begin position="21"/>
        <end position="42"/>
    </location>
</feature>
<feature type="compositionally biased region" description="Basic and acidic residues" evidence="4">
    <location>
        <begin position="54"/>
        <end position="70"/>
    </location>
</feature>
<dbReference type="InterPro" id="IPR055366">
    <property type="entry name" value="SVIP_metazoa"/>
</dbReference>
<dbReference type="GO" id="GO:0005789">
    <property type="term" value="C:endoplasmic reticulum membrane"/>
    <property type="evidence" value="ECO:0007669"/>
    <property type="project" value="TreeGrafter"/>
</dbReference>
<sequence length="87" mass="9959">MGCCFGCFGNEDNGPQNSQRTNDRVSIEERREKAREAAERRQMANQTRGVGHNPRLEAKQKRLEKEEKKAILSGRANQPGNLSWKME</sequence>
<keyword evidence="1" id="KW-0519">Myristate</keyword>
<dbReference type="GO" id="GO:1904240">
    <property type="term" value="P:negative regulation of VCP-NPL4-UFD1 AAA ATPase complex assembly"/>
    <property type="evidence" value="ECO:0007669"/>
    <property type="project" value="TreeGrafter"/>
</dbReference>
<organism evidence="5 6">
    <name type="scientific">Bugula neritina</name>
    <name type="common">Brown bryozoan</name>
    <name type="synonym">Sertularia neritina</name>
    <dbReference type="NCBI Taxonomy" id="10212"/>
    <lineage>
        <taxon>Eukaryota</taxon>
        <taxon>Metazoa</taxon>
        <taxon>Spiralia</taxon>
        <taxon>Lophotrochozoa</taxon>
        <taxon>Bryozoa</taxon>
        <taxon>Gymnolaemata</taxon>
        <taxon>Cheilostomatida</taxon>
        <taxon>Flustrina</taxon>
        <taxon>Buguloidea</taxon>
        <taxon>Bugulidae</taxon>
        <taxon>Bugula</taxon>
    </lineage>
</organism>
<dbReference type="PANTHER" id="PTHR35269">
    <property type="entry name" value="SMALL VCP/P97-INTERACTING PROTEIN"/>
    <property type="match status" value="1"/>
</dbReference>
<comment type="caution">
    <text evidence="5">The sequence shown here is derived from an EMBL/GenBank/DDBJ whole genome shotgun (WGS) entry which is preliminary data.</text>
</comment>
<evidence type="ECO:0000256" key="2">
    <source>
        <dbReference type="ARBA" id="ARBA00023139"/>
    </source>
</evidence>
<protein>
    <recommendedName>
        <fullName evidence="7">Small VCP/p97-interacting protein</fullName>
    </recommendedName>
</protein>
<name>A0A7J7JAW3_BUGNE</name>
<keyword evidence="6" id="KW-1185">Reference proteome</keyword>
<dbReference type="AlphaFoldDB" id="A0A7J7JAW3"/>
<reference evidence="5" key="1">
    <citation type="submission" date="2020-06" db="EMBL/GenBank/DDBJ databases">
        <title>Draft genome of Bugula neritina, a colonial animal packing powerful symbionts and potential medicines.</title>
        <authorList>
            <person name="Rayko M."/>
        </authorList>
    </citation>
    <scope>NUCLEOTIDE SEQUENCE [LARGE SCALE GENOMIC DNA]</scope>
    <source>
        <strain evidence="5">Kwan_BN1</strain>
    </source>
</reference>
<evidence type="ECO:0000256" key="3">
    <source>
        <dbReference type="ARBA" id="ARBA00023288"/>
    </source>
</evidence>
<dbReference type="InterPro" id="IPR031632">
    <property type="entry name" value="SVIP"/>
</dbReference>
<feature type="region of interest" description="Disordered" evidence="4">
    <location>
        <begin position="9"/>
        <end position="87"/>
    </location>
</feature>
<dbReference type="EMBL" id="VXIV02002723">
    <property type="protein sequence ID" value="KAF6023390.1"/>
    <property type="molecule type" value="Genomic_DNA"/>
</dbReference>
<keyword evidence="3" id="KW-0449">Lipoprotein</keyword>
<dbReference type="GO" id="GO:0010508">
    <property type="term" value="P:positive regulation of autophagy"/>
    <property type="evidence" value="ECO:0007669"/>
    <property type="project" value="TreeGrafter"/>
</dbReference>
<evidence type="ECO:0008006" key="7">
    <source>
        <dbReference type="Google" id="ProtNLM"/>
    </source>
</evidence>
<gene>
    <name evidence="5" type="ORF">EB796_018307</name>
</gene>